<proteinExistence type="predicted"/>
<evidence type="ECO:0000313" key="1">
    <source>
        <dbReference type="EMBL" id="MDQ0557459.1"/>
    </source>
</evidence>
<accession>A0ABU0N2S0</accession>
<comment type="caution">
    <text evidence="1">The sequence shown here is derived from an EMBL/GenBank/DDBJ whole genome shotgun (WGS) entry which is preliminary data.</text>
</comment>
<dbReference type="EMBL" id="JAUSWG010000011">
    <property type="protein sequence ID" value="MDQ0557459.1"/>
    <property type="molecule type" value="Genomic_DNA"/>
</dbReference>
<protein>
    <submittedName>
        <fullName evidence="1">Uncharacterized protein</fullName>
    </submittedName>
</protein>
<dbReference type="RefSeq" id="WP_307508504.1">
    <property type="nucleotide sequence ID" value="NZ_BAAACE010000009.1"/>
</dbReference>
<keyword evidence="2" id="KW-1185">Reference proteome</keyword>
<name>A0ABU0N2S0_9FIRM</name>
<gene>
    <name evidence="1" type="ORF">QOZ92_002588</name>
</gene>
<dbReference type="Proteomes" id="UP001232584">
    <property type="component" value="Unassembled WGS sequence"/>
</dbReference>
<sequence>MTIDRGNVSPETNAEITFSDEEITAFKITFDVMVDSTGNLLIMKPYNNKSETLSVKTAK</sequence>
<evidence type="ECO:0000313" key="2">
    <source>
        <dbReference type="Proteomes" id="UP001232584"/>
    </source>
</evidence>
<organism evidence="1 2">
    <name type="scientific">Paraclostridium ghonii</name>
    <dbReference type="NCBI Taxonomy" id="29358"/>
    <lineage>
        <taxon>Bacteria</taxon>
        <taxon>Bacillati</taxon>
        <taxon>Bacillota</taxon>
        <taxon>Clostridia</taxon>
        <taxon>Peptostreptococcales</taxon>
        <taxon>Peptostreptococcaceae</taxon>
        <taxon>Paraclostridium</taxon>
    </lineage>
</organism>
<reference evidence="1 2" key="1">
    <citation type="submission" date="2023-07" db="EMBL/GenBank/DDBJ databases">
        <title>Genomic Encyclopedia of Type Strains, Phase IV (KMG-IV): sequencing the most valuable type-strain genomes for metagenomic binning, comparative biology and taxonomic classification.</title>
        <authorList>
            <person name="Goeker M."/>
        </authorList>
    </citation>
    <scope>NUCLEOTIDE SEQUENCE [LARGE SCALE GENOMIC DNA]</scope>
    <source>
        <strain evidence="1 2">DSM 15049</strain>
    </source>
</reference>